<sequence length="416" mass="47183">MVLTLTSPPLDLEPSSPPPSGLTFPTQLFVLLLGVAFQYYSYYTDPLTQGKIPASQIPFQRHWDHILRWSRFDFVRDMTKHASSKGSEGDWWSVRTRVEWTDEHKERDPRRYGGEDGHIGEDMSRMHGKSAEEIRQNSQVTRCSSSRFVLTAYFCGLKVARNLDLSVAEEAVKKSGEGGNISDIGVSMWIPGVRSFRTALNQTHALGRPAVFRLGLGGKKNPTPGQSHAWIVVANPDRSFFWLQSYIEHYTLSEWMELSDKKNQRRLSLSDVYAKLDQIEQLGNMTSSSWTPEANRVYKELFNVDWTVARRKHVEEYMAHVGADPAKLVGWTAKQHRLSRFSWNFACEYPVPGRDDLLPRVDESPLGGFELLGGVHGLPWSLSEAAEEGGGQEAGEDFGEFFEYDEEEESEGEQPE</sequence>
<evidence type="ECO:0000256" key="1">
    <source>
        <dbReference type="SAM" id="MobiDB-lite"/>
    </source>
</evidence>
<reference evidence="2" key="1">
    <citation type="submission" date="2014-11" db="EMBL/GenBank/DDBJ databases">
        <authorList>
            <person name="Otto D Thomas"/>
            <person name="Naeem Raeece"/>
        </authorList>
    </citation>
    <scope>NUCLEOTIDE SEQUENCE</scope>
</reference>
<dbReference type="EMBL" id="CDMZ01001974">
    <property type="protein sequence ID" value="CEM40006.1"/>
    <property type="molecule type" value="Genomic_DNA"/>
</dbReference>
<accession>A0A0G4H7V9</accession>
<protein>
    <submittedName>
        <fullName evidence="2">Uncharacterized protein</fullName>
    </submittedName>
</protein>
<organism evidence="2">
    <name type="scientific">Chromera velia CCMP2878</name>
    <dbReference type="NCBI Taxonomy" id="1169474"/>
    <lineage>
        <taxon>Eukaryota</taxon>
        <taxon>Sar</taxon>
        <taxon>Alveolata</taxon>
        <taxon>Colpodellida</taxon>
        <taxon>Chromeraceae</taxon>
        <taxon>Chromera</taxon>
    </lineage>
</organism>
<dbReference type="AlphaFoldDB" id="A0A0G4H7V9"/>
<gene>
    <name evidence="2" type="ORF">Cvel_25074</name>
</gene>
<proteinExistence type="predicted"/>
<evidence type="ECO:0000313" key="2">
    <source>
        <dbReference type="EMBL" id="CEM40006.1"/>
    </source>
</evidence>
<dbReference type="VEuPathDB" id="CryptoDB:Cvel_25074"/>
<feature type="region of interest" description="Disordered" evidence="1">
    <location>
        <begin position="103"/>
        <end position="123"/>
    </location>
</feature>
<name>A0A0G4H7V9_9ALVE</name>
<feature type="compositionally biased region" description="Acidic residues" evidence="1">
    <location>
        <begin position="394"/>
        <end position="416"/>
    </location>
</feature>
<feature type="region of interest" description="Disordered" evidence="1">
    <location>
        <begin position="384"/>
        <end position="416"/>
    </location>
</feature>